<feature type="chain" id="PRO_5005291377" evidence="3">
    <location>
        <begin position="19"/>
        <end position="498"/>
    </location>
</feature>
<evidence type="ECO:0000313" key="5">
    <source>
        <dbReference type="EMBL" id="KMQ87050.1"/>
    </source>
</evidence>
<dbReference type="InterPro" id="IPR056770">
    <property type="entry name" value="Piezo_THU9_anchor"/>
</dbReference>
<dbReference type="AlphaFoldDB" id="A0A0J7N2Y3"/>
<reference evidence="5 6" key="1">
    <citation type="submission" date="2015-04" db="EMBL/GenBank/DDBJ databases">
        <title>Lasius niger genome sequencing.</title>
        <authorList>
            <person name="Konorov E.A."/>
            <person name="Nikitin M.A."/>
            <person name="Kirill M.V."/>
            <person name="Chang P."/>
        </authorList>
    </citation>
    <scope>NUCLEOTIDE SEQUENCE [LARGE SCALE GENOMIC DNA]</scope>
    <source>
        <tissue evidence="5">Whole</tissue>
    </source>
</reference>
<accession>A0A0J7N2Y3</accession>
<evidence type="ECO:0000256" key="1">
    <source>
        <dbReference type="SAM" id="MobiDB-lite"/>
    </source>
</evidence>
<dbReference type="EMBL" id="LBMM01011066">
    <property type="protein sequence ID" value="KMQ87050.1"/>
    <property type="molecule type" value="Genomic_DNA"/>
</dbReference>
<feature type="signal peptide" evidence="3">
    <location>
        <begin position="1"/>
        <end position="18"/>
    </location>
</feature>
<feature type="compositionally biased region" description="Basic and acidic residues" evidence="1">
    <location>
        <begin position="486"/>
        <end position="498"/>
    </location>
</feature>
<feature type="transmembrane region" description="Helical" evidence="2">
    <location>
        <begin position="98"/>
        <end position="116"/>
    </location>
</feature>
<evidence type="ECO:0000256" key="2">
    <source>
        <dbReference type="SAM" id="Phobius"/>
    </source>
</evidence>
<feature type="domain" description="Piezo THU9 and anchor" evidence="4">
    <location>
        <begin position="1"/>
        <end position="210"/>
    </location>
</feature>
<dbReference type="GO" id="GO:0008381">
    <property type="term" value="F:mechanosensitive monoatomic ion channel activity"/>
    <property type="evidence" value="ECO:0007669"/>
    <property type="project" value="InterPro"/>
</dbReference>
<name>A0A0J7N2Y3_LASNI</name>
<gene>
    <name evidence="5" type="ORF">RF55_13783</name>
</gene>
<keyword evidence="2" id="KW-1133">Transmembrane helix</keyword>
<keyword evidence="6" id="KW-1185">Reference proteome</keyword>
<dbReference type="STRING" id="67767.A0A0J7N2Y3"/>
<dbReference type="OrthoDB" id="303066at2759"/>
<dbReference type="Proteomes" id="UP000036403">
    <property type="component" value="Unassembled WGS sequence"/>
</dbReference>
<feature type="transmembrane region" description="Helical" evidence="2">
    <location>
        <begin position="40"/>
        <end position="59"/>
    </location>
</feature>
<dbReference type="PANTHER" id="PTHR47049">
    <property type="entry name" value="PIEZO-TYPE MECHANOSENSITIVE ION CHANNEL HOMOLOG"/>
    <property type="match status" value="1"/>
</dbReference>
<evidence type="ECO:0000313" key="6">
    <source>
        <dbReference type="Proteomes" id="UP000036403"/>
    </source>
</evidence>
<feature type="compositionally biased region" description="Basic and acidic residues" evidence="1">
    <location>
        <begin position="465"/>
        <end position="475"/>
    </location>
</feature>
<keyword evidence="3" id="KW-0732">Signal</keyword>
<dbReference type="PANTHER" id="PTHR47049:SF2">
    <property type="entry name" value="PIEZO-TYPE MECHANOSENSITIVE ION CHANNEL HOMOLOG"/>
    <property type="match status" value="1"/>
</dbReference>
<keyword evidence="2" id="KW-0472">Membrane</keyword>
<feature type="compositionally biased region" description="Acidic residues" evidence="1">
    <location>
        <begin position="476"/>
        <end position="485"/>
    </location>
</feature>
<dbReference type="PaxDb" id="67767-A0A0J7N2Y3"/>
<feature type="transmembrane region" description="Helical" evidence="2">
    <location>
        <begin position="68"/>
        <end position="86"/>
    </location>
</feature>
<dbReference type="InterPro" id="IPR027272">
    <property type="entry name" value="Piezo"/>
</dbReference>
<dbReference type="Pfam" id="PF24874">
    <property type="entry name" value="Piezo_THU9_anchor"/>
    <property type="match status" value="1"/>
</dbReference>
<evidence type="ECO:0000256" key="3">
    <source>
        <dbReference type="SAM" id="SignalP"/>
    </source>
</evidence>
<dbReference type="GO" id="GO:0016020">
    <property type="term" value="C:membrane"/>
    <property type="evidence" value="ECO:0007669"/>
    <property type="project" value="InterPro"/>
</dbReference>
<keyword evidence="2" id="KW-0812">Transmembrane</keyword>
<organism evidence="5 6">
    <name type="scientific">Lasius niger</name>
    <name type="common">Black garden ant</name>
    <dbReference type="NCBI Taxonomy" id="67767"/>
    <lineage>
        <taxon>Eukaryota</taxon>
        <taxon>Metazoa</taxon>
        <taxon>Ecdysozoa</taxon>
        <taxon>Arthropoda</taxon>
        <taxon>Hexapoda</taxon>
        <taxon>Insecta</taxon>
        <taxon>Pterygota</taxon>
        <taxon>Neoptera</taxon>
        <taxon>Endopterygota</taxon>
        <taxon>Hymenoptera</taxon>
        <taxon>Apocrita</taxon>
        <taxon>Aculeata</taxon>
        <taxon>Formicoidea</taxon>
        <taxon>Formicidae</taxon>
        <taxon>Formicinae</taxon>
        <taxon>Lasius</taxon>
        <taxon>Lasius</taxon>
    </lineage>
</organism>
<comment type="caution">
    <text evidence="5">The sequence shown here is derived from an EMBL/GenBank/DDBJ whole genome shotgun (WGS) entry which is preliminary data.</text>
</comment>
<sequence length="498" mass="58455">MFLCDFFNFLLLIFGFSAFGTQQGDGGVTAYFQENRVPMPFLLMLLLQFALIVIDRALFLRKSIVGKLIFQYCLVFGVHLWMFFILPSVTERQFNDKLAPQIWYMVKCFYLLLAAYQLRQGYPTRILGNFLCKKYSIVNYVLFKGFMVIPFLFELRAVMDWIWTDTSMSIMDWFKMEDIFASIYQIKCMRGVESDFPQPRGEKKKQMSKLKTELTSNTTTVIVHVEWTVSRKTDAKDSTGITTTVRDIKLPPLDPIRQTLVDMLNEDPRAANATIIFQSAFPKFLKVTARSTNVVSQLMRSRRLPQRNHEDKDDSYLYRNISVQLSTDKDCCAHQQWWVIHETCTDYLYNDTLNQVPLNDCDKYIMMFLFNDKAFPKELSFISGFGILGLYTTAVIVISQMMRKIVSDMAPKIMFDDLPYVDRILRLCLDIYLVRESGDLCLEEDLFAKLIFLYRSPETLIRWTRPPEEGERTDNEDQDEEEERQEEERRLAEPSHRN</sequence>
<protein>
    <submittedName>
        <fullName evidence="5">Protein fam38b</fullName>
    </submittedName>
</protein>
<proteinExistence type="predicted"/>
<feature type="transmembrane region" description="Helical" evidence="2">
    <location>
        <begin position="379"/>
        <end position="399"/>
    </location>
</feature>
<feature type="transmembrane region" description="Helical" evidence="2">
    <location>
        <begin position="137"/>
        <end position="159"/>
    </location>
</feature>
<feature type="region of interest" description="Disordered" evidence="1">
    <location>
        <begin position="464"/>
        <end position="498"/>
    </location>
</feature>
<evidence type="ECO:0000259" key="4">
    <source>
        <dbReference type="Pfam" id="PF24874"/>
    </source>
</evidence>